<name>A0A4Z1HN48_9HELO</name>
<evidence type="ECO:0000313" key="1">
    <source>
        <dbReference type="EMBL" id="TGO46433.1"/>
    </source>
</evidence>
<proteinExistence type="predicted"/>
<protein>
    <submittedName>
        <fullName evidence="1">Uncharacterized protein</fullName>
    </submittedName>
</protein>
<accession>A0A4Z1HN48</accession>
<dbReference type="EMBL" id="PQXN01000323">
    <property type="protein sequence ID" value="TGO46433.1"/>
    <property type="molecule type" value="Genomic_DNA"/>
</dbReference>
<dbReference type="Proteomes" id="UP000297527">
    <property type="component" value="Unassembled WGS sequence"/>
</dbReference>
<reference evidence="1 2" key="1">
    <citation type="submission" date="2017-12" db="EMBL/GenBank/DDBJ databases">
        <title>Comparative genomics of Botrytis spp.</title>
        <authorList>
            <person name="Valero-Jimenez C.A."/>
            <person name="Tapia P."/>
            <person name="Veloso J."/>
            <person name="Silva-Moreno E."/>
            <person name="Staats M."/>
            <person name="Valdes J.H."/>
            <person name="Van Kan J.A.L."/>
        </authorList>
    </citation>
    <scope>NUCLEOTIDE SEQUENCE [LARGE SCALE GENOMIC DNA]</scope>
    <source>
        <strain evidence="1 2">MUCL11595</strain>
    </source>
</reference>
<sequence>MKRLWPEKQGSQYSTCPDHAQLVFTSNFLLSLPTKVEFVKFETLLVSYQLLTSTQAKEWKQRKRKYYEQQTDYFGSISRLCSYDLELRNPKRHYIGCGKVGLVHENLEIVTLSPIQSMVLPATKPPLSPKFTDNDGTNYFGFKGQTFGIHEPKRRVSFHPLRWMQEAGSVSPSPTTSLFDIAPTITISQDPIDS</sequence>
<gene>
    <name evidence="1" type="ORF">BCON_0325g00010</name>
</gene>
<organism evidence="1 2">
    <name type="scientific">Botryotinia convoluta</name>
    <dbReference type="NCBI Taxonomy" id="54673"/>
    <lineage>
        <taxon>Eukaryota</taxon>
        <taxon>Fungi</taxon>
        <taxon>Dikarya</taxon>
        <taxon>Ascomycota</taxon>
        <taxon>Pezizomycotina</taxon>
        <taxon>Leotiomycetes</taxon>
        <taxon>Helotiales</taxon>
        <taxon>Sclerotiniaceae</taxon>
        <taxon>Botryotinia</taxon>
    </lineage>
</organism>
<dbReference type="AlphaFoldDB" id="A0A4Z1HN48"/>
<evidence type="ECO:0000313" key="2">
    <source>
        <dbReference type="Proteomes" id="UP000297527"/>
    </source>
</evidence>
<comment type="caution">
    <text evidence="1">The sequence shown here is derived from an EMBL/GenBank/DDBJ whole genome shotgun (WGS) entry which is preliminary data.</text>
</comment>
<keyword evidence="2" id="KW-1185">Reference proteome</keyword>